<evidence type="ECO:0000313" key="11">
    <source>
        <dbReference type="EMBL" id="AGF77792.1"/>
    </source>
</evidence>
<dbReference type="InterPro" id="IPR051537">
    <property type="entry name" value="DNA_Adenine_Mtase"/>
</dbReference>
<feature type="domain" description="DNA methylase adenine-specific" evidence="9">
    <location>
        <begin position="123"/>
        <end position="157"/>
    </location>
</feature>
<dbReference type="EC" id="2.1.1.72" evidence="2"/>
<dbReference type="PATRIC" id="fig|1167006.5.peg.1355"/>
<dbReference type="InterPro" id="IPR003356">
    <property type="entry name" value="DNA_methylase_A-5"/>
</dbReference>
<evidence type="ECO:0000313" key="12">
    <source>
        <dbReference type="Proteomes" id="UP000011721"/>
    </source>
</evidence>
<dbReference type="SUPFAM" id="SSF53335">
    <property type="entry name" value="S-adenosyl-L-methionine-dependent methyltransferases"/>
    <property type="match status" value="1"/>
</dbReference>
<dbReference type="eggNOG" id="COG0286">
    <property type="taxonomic scope" value="Bacteria"/>
</dbReference>
<evidence type="ECO:0000256" key="2">
    <source>
        <dbReference type="ARBA" id="ARBA00011900"/>
    </source>
</evidence>
<gene>
    <name evidence="11" type="ordered locus">UWK_01224</name>
</gene>
<dbReference type="GO" id="GO:0008170">
    <property type="term" value="F:N-methyltransferase activity"/>
    <property type="evidence" value="ECO:0007669"/>
    <property type="project" value="InterPro"/>
</dbReference>
<feature type="region of interest" description="Disordered" evidence="8">
    <location>
        <begin position="142"/>
        <end position="163"/>
    </location>
</feature>
<dbReference type="EMBL" id="CP003985">
    <property type="protein sequence ID" value="AGF77792.1"/>
    <property type="molecule type" value="Genomic_DNA"/>
</dbReference>
<name>M1P7X6_DESSD</name>
<dbReference type="STRING" id="1167006.UWK_01224"/>
<dbReference type="GO" id="GO:0009307">
    <property type="term" value="P:DNA restriction-modification system"/>
    <property type="evidence" value="ECO:0007669"/>
    <property type="project" value="UniProtKB-KW"/>
</dbReference>
<dbReference type="InterPro" id="IPR029063">
    <property type="entry name" value="SAM-dependent_MTases_sf"/>
</dbReference>
<dbReference type="InterPro" id="IPR022749">
    <property type="entry name" value="D12N6_MeTrfase_N"/>
</dbReference>
<proteinExistence type="inferred from homology"/>
<comment type="catalytic activity">
    <reaction evidence="7">
        <text>a 2'-deoxyadenosine in DNA + S-adenosyl-L-methionine = an N(6)-methyl-2'-deoxyadenosine in DNA + S-adenosyl-L-homocysteine + H(+)</text>
        <dbReference type="Rhea" id="RHEA:15197"/>
        <dbReference type="Rhea" id="RHEA-COMP:12418"/>
        <dbReference type="Rhea" id="RHEA-COMP:12419"/>
        <dbReference type="ChEBI" id="CHEBI:15378"/>
        <dbReference type="ChEBI" id="CHEBI:57856"/>
        <dbReference type="ChEBI" id="CHEBI:59789"/>
        <dbReference type="ChEBI" id="CHEBI:90615"/>
        <dbReference type="ChEBI" id="CHEBI:90616"/>
        <dbReference type="EC" id="2.1.1.72"/>
    </reaction>
</comment>
<evidence type="ECO:0000259" key="10">
    <source>
        <dbReference type="Pfam" id="PF12161"/>
    </source>
</evidence>
<dbReference type="GO" id="GO:0003677">
    <property type="term" value="F:DNA binding"/>
    <property type="evidence" value="ECO:0007669"/>
    <property type="project" value="InterPro"/>
</dbReference>
<evidence type="ECO:0000256" key="4">
    <source>
        <dbReference type="ARBA" id="ARBA00022679"/>
    </source>
</evidence>
<dbReference type="PANTHER" id="PTHR42933">
    <property type="entry name" value="SLR6095 PROTEIN"/>
    <property type="match status" value="1"/>
</dbReference>
<dbReference type="Pfam" id="PF12161">
    <property type="entry name" value="HsdM_N"/>
    <property type="match status" value="1"/>
</dbReference>
<evidence type="ECO:0000256" key="5">
    <source>
        <dbReference type="ARBA" id="ARBA00022691"/>
    </source>
</evidence>
<dbReference type="InterPro" id="IPR038333">
    <property type="entry name" value="T1MK-like_N_sf"/>
</dbReference>
<keyword evidence="6" id="KW-0680">Restriction system</keyword>
<dbReference type="KEGG" id="dsf:UWK_01224"/>
<dbReference type="Pfam" id="PF02384">
    <property type="entry name" value="N6_Mtase"/>
    <property type="match status" value="1"/>
</dbReference>
<evidence type="ECO:0000256" key="8">
    <source>
        <dbReference type="SAM" id="MobiDB-lite"/>
    </source>
</evidence>
<evidence type="ECO:0000256" key="1">
    <source>
        <dbReference type="ARBA" id="ARBA00006594"/>
    </source>
</evidence>
<organism evidence="11 12">
    <name type="scientific">Desulfocapsa sulfexigens (strain DSM 10523 / SB164P1)</name>
    <dbReference type="NCBI Taxonomy" id="1167006"/>
    <lineage>
        <taxon>Bacteria</taxon>
        <taxon>Pseudomonadati</taxon>
        <taxon>Thermodesulfobacteriota</taxon>
        <taxon>Desulfobulbia</taxon>
        <taxon>Desulfobulbales</taxon>
        <taxon>Desulfocapsaceae</taxon>
        <taxon>Desulfocapsa</taxon>
    </lineage>
</organism>
<comment type="similarity">
    <text evidence="1">Belongs to the N(4)/N(6)-methyltransferase family.</text>
</comment>
<dbReference type="Gene3D" id="1.20.1260.30">
    <property type="match status" value="1"/>
</dbReference>
<dbReference type="PANTHER" id="PTHR42933:SF4">
    <property type="entry name" value="TYPE I RESTRICTION ENZYME ECOKI METHYLASE SUBUNIT"/>
    <property type="match status" value="1"/>
</dbReference>
<accession>M1P7X6</accession>
<keyword evidence="4 11" id="KW-0808">Transferase</keyword>
<evidence type="ECO:0000256" key="7">
    <source>
        <dbReference type="ARBA" id="ARBA00047942"/>
    </source>
</evidence>
<dbReference type="HOGENOM" id="CLU_137837_0_0_7"/>
<keyword evidence="3 11" id="KW-0489">Methyltransferase</keyword>
<sequence length="163" mass="18419">MTSANIVQKLWNYCNVLRDDGMSYGDYVEQLTYLLFLKMSDERTKAPYNKPSGVPAGYDWPSLISKDGDELFDHYRHLLDQLGKEKGLLGLIFNKSQNKFQDPAKLRRLLVDLIGKENWSVMSADVKGDAYEGLLEKNAQDTKSGAGQYFTPHPLIQASSPPK</sequence>
<dbReference type="Proteomes" id="UP000011721">
    <property type="component" value="Chromosome"/>
</dbReference>
<reference evidence="12" key="1">
    <citation type="journal article" date="2013" name="Stand. Genomic Sci.">
        <title>Complete genome sequence of Desulfocapsa sulfexigens, a marine deltaproteobacterium specialized in disproportionating inorganic sulfur compounds.</title>
        <authorList>
            <person name="Finster K.W."/>
            <person name="Kjeldsen K.U."/>
            <person name="Kube M."/>
            <person name="Reinhardt R."/>
            <person name="Mussmann M."/>
            <person name="Amann R."/>
            <person name="Schreiber L."/>
        </authorList>
    </citation>
    <scope>NUCLEOTIDE SEQUENCE [LARGE SCALE GENOMIC DNA]</scope>
    <source>
        <strain evidence="12">DSM 10523 / SB164P1</strain>
    </source>
</reference>
<feature type="domain" description="N6 adenine-specific DNA methyltransferase N-terminal" evidence="10">
    <location>
        <begin position="7"/>
        <end position="110"/>
    </location>
</feature>
<dbReference type="AlphaFoldDB" id="M1P7X6"/>
<evidence type="ECO:0000256" key="3">
    <source>
        <dbReference type="ARBA" id="ARBA00022603"/>
    </source>
</evidence>
<dbReference type="Gene3D" id="3.40.50.150">
    <property type="entry name" value="Vaccinia Virus protein VP39"/>
    <property type="match status" value="1"/>
</dbReference>
<dbReference type="GO" id="GO:0009007">
    <property type="term" value="F:site-specific DNA-methyltransferase (adenine-specific) activity"/>
    <property type="evidence" value="ECO:0007669"/>
    <property type="project" value="UniProtKB-EC"/>
</dbReference>
<dbReference type="GO" id="GO:0032259">
    <property type="term" value="P:methylation"/>
    <property type="evidence" value="ECO:0007669"/>
    <property type="project" value="UniProtKB-KW"/>
</dbReference>
<evidence type="ECO:0000256" key="6">
    <source>
        <dbReference type="ARBA" id="ARBA00022747"/>
    </source>
</evidence>
<keyword evidence="12" id="KW-1185">Reference proteome</keyword>
<keyword evidence="5" id="KW-0949">S-adenosyl-L-methionine</keyword>
<protein>
    <recommendedName>
        <fullName evidence="2">site-specific DNA-methyltransferase (adenine-specific)</fullName>
        <ecNumber evidence="2">2.1.1.72</ecNumber>
    </recommendedName>
</protein>
<evidence type="ECO:0000259" key="9">
    <source>
        <dbReference type="Pfam" id="PF02384"/>
    </source>
</evidence>